<proteinExistence type="predicted"/>
<keyword evidence="2" id="KW-1185">Reference proteome</keyword>
<dbReference type="Proteomes" id="UP001234989">
    <property type="component" value="Chromosome 1"/>
</dbReference>
<evidence type="ECO:0000313" key="1">
    <source>
        <dbReference type="EMBL" id="WMV09434.1"/>
    </source>
</evidence>
<organism evidence="1 2">
    <name type="scientific">Solanum verrucosum</name>
    <dbReference type="NCBI Taxonomy" id="315347"/>
    <lineage>
        <taxon>Eukaryota</taxon>
        <taxon>Viridiplantae</taxon>
        <taxon>Streptophyta</taxon>
        <taxon>Embryophyta</taxon>
        <taxon>Tracheophyta</taxon>
        <taxon>Spermatophyta</taxon>
        <taxon>Magnoliopsida</taxon>
        <taxon>eudicotyledons</taxon>
        <taxon>Gunneridae</taxon>
        <taxon>Pentapetalae</taxon>
        <taxon>asterids</taxon>
        <taxon>lamiids</taxon>
        <taxon>Solanales</taxon>
        <taxon>Solanaceae</taxon>
        <taxon>Solanoideae</taxon>
        <taxon>Solaneae</taxon>
        <taxon>Solanum</taxon>
    </lineage>
</organism>
<dbReference type="EMBL" id="CP133612">
    <property type="protein sequence ID" value="WMV09434.1"/>
    <property type="molecule type" value="Genomic_DNA"/>
</dbReference>
<accession>A0AAF0PQW8</accession>
<protein>
    <submittedName>
        <fullName evidence="1">Uncharacterized protein</fullName>
    </submittedName>
</protein>
<sequence>MIYWKRTMHHPQVGTMEGSAMPQKCCNAIIIGKCLIKMHIVFVRDVCHVKCKGVFQEDMRLCLVKPVTYP</sequence>
<dbReference type="AlphaFoldDB" id="A0AAF0PQW8"/>
<gene>
    <name evidence="1" type="ORF">MTR67_002819</name>
</gene>
<evidence type="ECO:0000313" key="2">
    <source>
        <dbReference type="Proteomes" id="UP001234989"/>
    </source>
</evidence>
<reference evidence="1" key="1">
    <citation type="submission" date="2023-08" db="EMBL/GenBank/DDBJ databases">
        <title>A de novo genome assembly of Solanum verrucosum Schlechtendal, a Mexican diploid species geographically isolated from the other diploid A-genome species in potato relatives.</title>
        <authorList>
            <person name="Hosaka K."/>
        </authorList>
    </citation>
    <scope>NUCLEOTIDE SEQUENCE</scope>
    <source>
        <tissue evidence="1">Young leaves</tissue>
    </source>
</reference>
<name>A0AAF0PQW8_SOLVR</name>